<proteinExistence type="inferred from homology"/>
<evidence type="ECO:0000259" key="9">
    <source>
        <dbReference type="Pfam" id="PF00793"/>
    </source>
</evidence>
<comment type="pathway">
    <text evidence="2 8">Metabolic intermediate biosynthesis; chorismate biosynthesis; chorismate from D-erythrose 4-phosphate and phosphoenolpyruvate: step 1/7.</text>
</comment>
<dbReference type="InterPro" id="IPR006218">
    <property type="entry name" value="DAHP1/KDSA"/>
</dbReference>
<keyword evidence="11" id="KW-1185">Reference proteome</keyword>
<dbReference type="SUPFAM" id="SSF51569">
    <property type="entry name" value="Aldolase"/>
    <property type="match status" value="1"/>
</dbReference>
<evidence type="ECO:0000256" key="3">
    <source>
        <dbReference type="ARBA" id="ARBA00007985"/>
    </source>
</evidence>
<dbReference type="PANTHER" id="PTHR21225">
    <property type="entry name" value="PHOSPHO-2-DEHYDRO-3-DEOXYHEPTONATE ALDOLASE DAHP SYNTHETASE"/>
    <property type="match status" value="1"/>
</dbReference>
<dbReference type="EMBL" id="JAENHO010000006">
    <property type="protein sequence ID" value="MBL7257163.1"/>
    <property type="molecule type" value="Genomic_DNA"/>
</dbReference>
<comment type="caution">
    <text evidence="10">The sequence shown here is derived from an EMBL/GenBank/DDBJ whole genome shotgun (WGS) entry which is preliminary data.</text>
</comment>
<comment type="similarity">
    <text evidence="3 8">Belongs to the class-I DAHP synthase family.</text>
</comment>
<evidence type="ECO:0000256" key="7">
    <source>
        <dbReference type="ARBA" id="ARBA00047508"/>
    </source>
</evidence>
<dbReference type="PANTHER" id="PTHR21225:SF12">
    <property type="entry name" value="PHOSPHO-2-DEHYDRO-3-DEOXYHEPTONATE ALDOLASE, TYROSINE-INHIBITED"/>
    <property type="match status" value="1"/>
</dbReference>
<dbReference type="Gene3D" id="3.20.20.70">
    <property type="entry name" value="Aldolase class I"/>
    <property type="match status" value="1"/>
</dbReference>
<evidence type="ECO:0000256" key="5">
    <source>
        <dbReference type="ARBA" id="ARBA00022679"/>
    </source>
</evidence>
<evidence type="ECO:0000256" key="2">
    <source>
        <dbReference type="ARBA" id="ARBA00004688"/>
    </source>
</evidence>
<dbReference type="InterPro" id="IPR006219">
    <property type="entry name" value="DAHP_synth_1"/>
</dbReference>
<keyword evidence="4 8" id="KW-0028">Amino-acid biosynthesis</keyword>
<dbReference type="NCBIfam" id="NF009395">
    <property type="entry name" value="PRK12755.1"/>
    <property type="match status" value="1"/>
</dbReference>
<evidence type="ECO:0000313" key="11">
    <source>
        <dbReference type="Proteomes" id="UP000598996"/>
    </source>
</evidence>
<reference evidence="10 11" key="1">
    <citation type="submission" date="2021-01" db="EMBL/GenBank/DDBJ databases">
        <title>Actinoplanes sp. nov. LDG1-01 isolated from lichen.</title>
        <authorList>
            <person name="Saeng-In P."/>
            <person name="Phongsopitanun W."/>
            <person name="Kanchanasin P."/>
            <person name="Yuki M."/>
            <person name="Kudo T."/>
            <person name="Ohkuma M."/>
            <person name="Tanasupawat S."/>
        </authorList>
    </citation>
    <scope>NUCLEOTIDE SEQUENCE [LARGE SCALE GENOMIC DNA]</scope>
    <source>
        <strain evidence="10 11">LDG1-01</strain>
    </source>
</reference>
<dbReference type="InterPro" id="IPR013785">
    <property type="entry name" value="Aldolase_TIM"/>
</dbReference>
<dbReference type="NCBIfam" id="TIGR00034">
    <property type="entry name" value="aroFGH"/>
    <property type="match status" value="1"/>
</dbReference>
<dbReference type="Pfam" id="PF00793">
    <property type="entry name" value="DAHP_synth_1"/>
    <property type="match status" value="1"/>
</dbReference>
<sequence length="378" mass="40254">MSLPFCLPALRVGAGAEVETTVTAPEVQRVRDQRIEAVVPLMSPALLHHELPLTSELHDTVLEGRRQVEDVLNRRDPRLLVVVGPCSVHDPVAAGEYASLLAGATERFSDDLLIVMRVYFEKPRSTVGWKGLINDPALDGTGDVGTGLRIARRLLLEIVGRGLPTAVEFLDPITPQYIADTVSWGAIGARTVESQVHRQLSSGLSMPIGMKNRPDGSIATAIDAIHAAAVPHVFPGIDYSGTPAILHTTGNPDTHLVLRGGGGKPNYSAADVANALELLRKAGLPERLVIDCSHGNSGKDHLRQPVVADDVAQQMEAGQHGISGVMLESFLVPGRQELGGALTYGQSVTDACMGWDPTVEVLERLATASAKRRTVSAS</sequence>
<evidence type="ECO:0000256" key="4">
    <source>
        <dbReference type="ARBA" id="ARBA00022605"/>
    </source>
</evidence>
<keyword evidence="6 8" id="KW-0057">Aromatic amino acid biosynthesis</keyword>
<evidence type="ECO:0000313" key="10">
    <source>
        <dbReference type="EMBL" id="MBL7257163.1"/>
    </source>
</evidence>
<gene>
    <name evidence="10" type="ORF">JKJ07_22970</name>
</gene>
<evidence type="ECO:0000256" key="1">
    <source>
        <dbReference type="ARBA" id="ARBA00003726"/>
    </source>
</evidence>
<feature type="domain" description="DAHP synthetase I/KDSA" evidence="9">
    <location>
        <begin position="70"/>
        <end position="362"/>
    </location>
</feature>
<evidence type="ECO:0000256" key="6">
    <source>
        <dbReference type="ARBA" id="ARBA00023141"/>
    </source>
</evidence>
<comment type="function">
    <text evidence="1 8">Stereospecific condensation of phosphoenolpyruvate (PEP) and D-erythrose-4-phosphate (E4P) giving rise to 3-deoxy-D-arabino-heptulosonate-7-phosphate (DAHP).</text>
</comment>
<keyword evidence="5 8" id="KW-0808">Transferase</keyword>
<dbReference type="PIRSF" id="PIRSF001361">
    <property type="entry name" value="DAHP_synthase"/>
    <property type="match status" value="1"/>
</dbReference>
<protein>
    <recommendedName>
        <fullName evidence="8">Phospho-2-dehydro-3-deoxyheptonate aldolase</fullName>
        <ecNumber evidence="8">2.5.1.54</ecNumber>
    </recommendedName>
</protein>
<comment type="catalytic activity">
    <reaction evidence="7 8">
        <text>D-erythrose 4-phosphate + phosphoenolpyruvate + H2O = 7-phospho-2-dehydro-3-deoxy-D-arabino-heptonate + phosphate</text>
        <dbReference type="Rhea" id="RHEA:14717"/>
        <dbReference type="ChEBI" id="CHEBI:15377"/>
        <dbReference type="ChEBI" id="CHEBI:16897"/>
        <dbReference type="ChEBI" id="CHEBI:43474"/>
        <dbReference type="ChEBI" id="CHEBI:58394"/>
        <dbReference type="ChEBI" id="CHEBI:58702"/>
        <dbReference type="EC" id="2.5.1.54"/>
    </reaction>
</comment>
<evidence type="ECO:0000256" key="8">
    <source>
        <dbReference type="PIRNR" id="PIRNR001361"/>
    </source>
</evidence>
<name>A0ABS1VRB7_9ACTN</name>
<accession>A0ABS1VRB7</accession>
<dbReference type="EC" id="2.5.1.54" evidence="8"/>
<dbReference type="GO" id="GO:0003849">
    <property type="term" value="F:3-deoxy-7-phosphoheptulonate synthase activity"/>
    <property type="evidence" value="ECO:0007669"/>
    <property type="project" value="UniProtKB-EC"/>
</dbReference>
<organism evidence="10 11">
    <name type="scientific">Paractinoplanes lichenicola</name>
    <dbReference type="NCBI Taxonomy" id="2802976"/>
    <lineage>
        <taxon>Bacteria</taxon>
        <taxon>Bacillati</taxon>
        <taxon>Actinomycetota</taxon>
        <taxon>Actinomycetes</taxon>
        <taxon>Micromonosporales</taxon>
        <taxon>Micromonosporaceae</taxon>
        <taxon>Paractinoplanes</taxon>
    </lineage>
</organism>
<dbReference type="Proteomes" id="UP000598996">
    <property type="component" value="Unassembled WGS sequence"/>
</dbReference>